<organism evidence="3 4">
    <name type="scientific">Colletotrichum lupini</name>
    <dbReference type="NCBI Taxonomy" id="145971"/>
    <lineage>
        <taxon>Eukaryota</taxon>
        <taxon>Fungi</taxon>
        <taxon>Dikarya</taxon>
        <taxon>Ascomycota</taxon>
        <taxon>Pezizomycotina</taxon>
        <taxon>Sordariomycetes</taxon>
        <taxon>Hypocreomycetidae</taxon>
        <taxon>Glomerellales</taxon>
        <taxon>Glomerellaceae</taxon>
        <taxon>Colletotrichum</taxon>
        <taxon>Colletotrichum acutatum species complex</taxon>
    </lineage>
</organism>
<keyword evidence="2" id="KW-0560">Oxidoreductase</keyword>
<dbReference type="EMBL" id="CP019471">
    <property type="protein sequence ID" value="UQC73505.1"/>
    <property type="molecule type" value="Genomic_DNA"/>
</dbReference>
<dbReference type="RefSeq" id="XP_049135159.1">
    <property type="nucleotide sequence ID" value="XM_049279202.1"/>
</dbReference>
<dbReference type="PANTHER" id="PTHR43976">
    <property type="entry name" value="SHORT CHAIN DEHYDROGENASE"/>
    <property type="match status" value="1"/>
</dbReference>
<keyword evidence="4" id="KW-1185">Reference proteome</keyword>
<dbReference type="PANTHER" id="PTHR43976:SF16">
    <property type="entry name" value="SHORT-CHAIN DEHYDROGENASE_REDUCTASE FAMILY PROTEIN"/>
    <property type="match status" value="1"/>
</dbReference>
<evidence type="ECO:0000256" key="2">
    <source>
        <dbReference type="ARBA" id="ARBA00023002"/>
    </source>
</evidence>
<evidence type="ECO:0000313" key="3">
    <source>
        <dbReference type="EMBL" id="UQC73505.1"/>
    </source>
</evidence>
<dbReference type="PRINTS" id="PR00081">
    <property type="entry name" value="GDHRDH"/>
</dbReference>
<dbReference type="InterPro" id="IPR036291">
    <property type="entry name" value="NAD(P)-bd_dom_sf"/>
</dbReference>
<dbReference type="InterPro" id="IPR051911">
    <property type="entry name" value="SDR_oxidoreductase"/>
</dbReference>
<comment type="similarity">
    <text evidence="1">Belongs to the short-chain dehydrogenases/reductases (SDR) family.</text>
</comment>
<evidence type="ECO:0000256" key="1">
    <source>
        <dbReference type="ARBA" id="ARBA00006484"/>
    </source>
</evidence>
<dbReference type="Pfam" id="PF00106">
    <property type="entry name" value="adh_short"/>
    <property type="match status" value="1"/>
</dbReference>
<protein>
    <submittedName>
        <fullName evidence="3">Retinol dehydrogenase</fullName>
    </submittedName>
</protein>
<name>A0A9Q8W8P8_9PEZI</name>
<evidence type="ECO:0000313" key="4">
    <source>
        <dbReference type="Proteomes" id="UP000830671"/>
    </source>
</evidence>
<dbReference type="InterPro" id="IPR002347">
    <property type="entry name" value="SDR_fam"/>
</dbReference>
<dbReference type="Proteomes" id="UP000830671">
    <property type="component" value="Chromosome 1"/>
</dbReference>
<accession>A0A9Q8W8P8</accession>
<dbReference type="GO" id="GO:0016491">
    <property type="term" value="F:oxidoreductase activity"/>
    <property type="evidence" value="ECO:0007669"/>
    <property type="project" value="UniProtKB-KW"/>
</dbReference>
<proteinExistence type="inferred from homology"/>
<dbReference type="KEGG" id="clup:CLUP02_00150"/>
<sequence>MAPLVWLITGSTSGFGAEFVKALLAKGDKVIATARDTSKIAHFREAGAAVLKLDLLADQAEFDKDSLSIYGSVDVLVNNAGYSHFGTIEDDRLEDWNKVFQTHLFGPLGTTRAFLPHFRARKSGTFVFIGSTAAWGGAVEALNLEVAPLGLKTLLVEPGFFRTELLNANNTVYVETKNPDYKPIVDPLYAQFKGAHQQQPGDPAKAVSRIIDTVGSRGSAQGRPLPVSLALGPDAVSQLTKKSAPDWNGRTRKRGSELKTVFEMCDINKLSDLPCKVVEHGSRPRCIFFLRALIVATLTIDISFSTIANSYAIQTYNLSHWKYVLSQKQNAVDLVQACTKSEGSRSGQKLKTFAGATCRQYWSIVKVN</sequence>
<dbReference type="SUPFAM" id="SSF51735">
    <property type="entry name" value="NAD(P)-binding Rossmann-fold domains"/>
    <property type="match status" value="1"/>
</dbReference>
<reference evidence="3" key="1">
    <citation type="journal article" date="2021" name="Mol. Plant Microbe Interact.">
        <title>Complete Genome Sequence of the Plant-Pathogenic Fungus Colletotrichum lupini.</title>
        <authorList>
            <person name="Baroncelli R."/>
            <person name="Pensec F."/>
            <person name="Da Lio D."/>
            <person name="Boufleur T."/>
            <person name="Vicente I."/>
            <person name="Sarrocco S."/>
            <person name="Picot A."/>
            <person name="Baraldi E."/>
            <person name="Sukno S."/>
            <person name="Thon M."/>
            <person name="Le Floch G."/>
        </authorList>
    </citation>
    <scope>NUCLEOTIDE SEQUENCE</scope>
    <source>
        <strain evidence="3">IMI 504893</strain>
    </source>
</reference>
<gene>
    <name evidence="3" type="ORF">CLUP02_00150</name>
</gene>
<dbReference type="AlphaFoldDB" id="A0A9Q8W8P8"/>
<dbReference type="GeneID" id="73334212"/>
<dbReference type="Gene3D" id="3.40.50.720">
    <property type="entry name" value="NAD(P)-binding Rossmann-like Domain"/>
    <property type="match status" value="1"/>
</dbReference>